<feature type="domain" description="EamA" evidence="8">
    <location>
        <begin position="151"/>
        <end position="286"/>
    </location>
</feature>
<protein>
    <submittedName>
        <fullName evidence="9">Putative transporter YvbV</fullName>
    </submittedName>
</protein>
<name>A0A1E3LBN1_9BACL</name>
<evidence type="ECO:0000256" key="1">
    <source>
        <dbReference type="ARBA" id="ARBA00004651"/>
    </source>
</evidence>
<evidence type="ECO:0000259" key="8">
    <source>
        <dbReference type="Pfam" id="PF00892"/>
    </source>
</evidence>
<dbReference type="PANTHER" id="PTHR32322">
    <property type="entry name" value="INNER MEMBRANE TRANSPORTER"/>
    <property type="match status" value="1"/>
</dbReference>
<organism evidence="9 10">
    <name type="scientific">Paenibacillus nuruki</name>
    <dbReference type="NCBI Taxonomy" id="1886670"/>
    <lineage>
        <taxon>Bacteria</taxon>
        <taxon>Bacillati</taxon>
        <taxon>Bacillota</taxon>
        <taxon>Bacilli</taxon>
        <taxon>Bacillales</taxon>
        <taxon>Paenibacillaceae</taxon>
        <taxon>Paenibacillus</taxon>
    </lineage>
</organism>
<dbReference type="Pfam" id="PF00892">
    <property type="entry name" value="EamA"/>
    <property type="match status" value="2"/>
</dbReference>
<dbReference type="PATRIC" id="fig|1886670.3.peg.83"/>
<keyword evidence="10" id="KW-1185">Reference proteome</keyword>
<evidence type="ECO:0000313" key="9">
    <source>
        <dbReference type="EMBL" id="ODP30575.1"/>
    </source>
</evidence>
<keyword evidence="3" id="KW-1003">Cell membrane</keyword>
<feature type="transmembrane region" description="Helical" evidence="7">
    <location>
        <begin position="126"/>
        <end position="144"/>
    </location>
</feature>
<feature type="transmembrane region" description="Helical" evidence="7">
    <location>
        <begin position="150"/>
        <end position="168"/>
    </location>
</feature>
<dbReference type="PANTHER" id="PTHR32322:SF18">
    <property type="entry name" value="S-ADENOSYLMETHIONINE_S-ADENOSYLHOMOCYSTEINE TRANSPORTER"/>
    <property type="match status" value="1"/>
</dbReference>
<dbReference type="RefSeq" id="WP_069325570.1">
    <property type="nucleotide sequence ID" value="NZ_MDER01000001.1"/>
</dbReference>
<keyword evidence="6 7" id="KW-0472">Membrane</keyword>
<dbReference type="InterPro" id="IPR000620">
    <property type="entry name" value="EamA_dom"/>
</dbReference>
<dbReference type="InterPro" id="IPR037185">
    <property type="entry name" value="EmrE-like"/>
</dbReference>
<comment type="caution">
    <text evidence="9">The sequence shown here is derived from an EMBL/GenBank/DDBJ whole genome shotgun (WGS) entry which is preliminary data.</text>
</comment>
<dbReference type="SUPFAM" id="SSF103481">
    <property type="entry name" value="Multidrug resistance efflux transporter EmrE"/>
    <property type="match status" value="2"/>
</dbReference>
<evidence type="ECO:0000256" key="7">
    <source>
        <dbReference type="SAM" id="Phobius"/>
    </source>
</evidence>
<dbReference type="AlphaFoldDB" id="A0A1E3LBN1"/>
<keyword evidence="5 7" id="KW-1133">Transmembrane helix</keyword>
<feature type="transmembrane region" description="Helical" evidence="7">
    <location>
        <begin position="180"/>
        <end position="200"/>
    </location>
</feature>
<dbReference type="InterPro" id="IPR050638">
    <property type="entry name" value="AA-Vitamin_Transporters"/>
</dbReference>
<accession>A0A1E3LBN1</accession>
<feature type="transmembrane region" description="Helical" evidence="7">
    <location>
        <begin position="212"/>
        <end position="232"/>
    </location>
</feature>
<comment type="similarity">
    <text evidence="2">Belongs to the EamA transporter family.</text>
</comment>
<evidence type="ECO:0000256" key="3">
    <source>
        <dbReference type="ARBA" id="ARBA00022475"/>
    </source>
</evidence>
<feature type="transmembrane region" description="Helical" evidence="7">
    <location>
        <begin position="97"/>
        <end position="117"/>
    </location>
</feature>
<evidence type="ECO:0000256" key="6">
    <source>
        <dbReference type="ARBA" id="ARBA00023136"/>
    </source>
</evidence>
<gene>
    <name evidence="9" type="ORF">PTI45_00084</name>
</gene>
<sequence>MKTLSPKTTLWLVIFLVTIWGINWPLTKLVLPDVPPLLFSGLRTLIGGLILLGFALKHIERLQWKRNMKIYAVLAILNIIGYYGLQTIGIGYLPAGLFSTIVFLQPILLGLFSWLWLGEKMNTMKVVGLVLGFAGVAVISSGGIEGNLSVTGIVLALASSLCWALGTIYMKKNNQQLDSLWTVTMQLLIGGVVLMILGSSTERWSDIQWTPSFIEVLLFISLFVIAGGWMVYFKLIDSGEVSTVGTYTFLIPVLSNIFSIWILNESITLPLLIGLVMIACSIAFVNWKKAVKPPLIVQVPVDKK</sequence>
<evidence type="ECO:0000256" key="2">
    <source>
        <dbReference type="ARBA" id="ARBA00007362"/>
    </source>
</evidence>
<proteinExistence type="inferred from homology"/>
<feature type="transmembrane region" description="Helical" evidence="7">
    <location>
        <begin position="68"/>
        <end position="85"/>
    </location>
</feature>
<feature type="transmembrane region" description="Helical" evidence="7">
    <location>
        <begin position="37"/>
        <end position="56"/>
    </location>
</feature>
<feature type="transmembrane region" description="Helical" evidence="7">
    <location>
        <begin position="244"/>
        <end position="263"/>
    </location>
</feature>
<reference evidence="9 10" key="1">
    <citation type="submission" date="2016-08" db="EMBL/GenBank/DDBJ databases">
        <title>Genome sequencing of Paenibacillus sp. TI45-13ar, isolated from Korean traditional nuruk.</title>
        <authorList>
            <person name="Kim S.-J."/>
        </authorList>
    </citation>
    <scope>NUCLEOTIDE SEQUENCE [LARGE SCALE GENOMIC DNA]</scope>
    <source>
        <strain evidence="9 10">TI45-13ar</strain>
    </source>
</reference>
<dbReference type="GO" id="GO:0005886">
    <property type="term" value="C:plasma membrane"/>
    <property type="evidence" value="ECO:0007669"/>
    <property type="project" value="UniProtKB-SubCell"/>
</dbReference>
<evidence type="ECO:0000256" key="5">
    <source>
        <dbReference type="ARBA" id="ARBA00022989"/>
    </source>
</evidence>
<feature type="domain" description="EamA" evidence="8">
    <location>
        <begin position="10"/>
        <end position="140"/>
    </location>
</feature>
<dbReference type="Proteomes" id="UP000094578">
    <property type="component" value="Unassembled WGS sequence"/>
</dbReference>
<evidence type="ECO:0000256" key="4">
    <source>
        <dbReference type="ARBA" id="ARBA00022692"/>
    </source>
</evidence>
<dbReference type="STRING" id="1886670.PTI45_00084"/>
<evidence type="ECO:0000313" key="10">
    <source>
        <dbReference type="Proteomes" id="UP000094578"/>
    </source>
</evidence>
<comment type="subcellular location">
    <subcellularLocation>
        <location evidence="1">Cell membrane</location>
        <topology evidence="1">Multi-pass membrane protein</topology>
    </subcellularLocation>
</comment>
<feature type="transmembrane region" description="Helical" evidence="7">
    <location>
        <begin position="269"/>
        <end position="287"/>
    </location>
</feature>
<keyword evidence="4 7" id="KW-0812">Transmembrane</keyword>
<dbReference type="EMBL" id="MDER01000001">
    <property type="protein sequence ID" value="ODP30575.1"/>
    <property type="molecule type" value="Genomic_DNA"/>
</dbReference>